<reference evidence="7" key="1">
    <citation type="submission" date="2016-11" db="EMBL/GenBank/DDBJ databases">
        <authorList>
            <person name="Guldener U."/>
        </authorList>
    </citation>
    <scope>NUCLEOTIDE SEQUENCE [LARGE SCALE GENOMIC DNA]</scope>
</reference>
<feature type="compositionally biased region" description="Acidic residues" evidence="4">
    <location>
        <begin position="91"/>
        <end position="103"/>
    </location>
</feature>
<dbReference type="EMBL" id="FQNF01000009">
    <property type="protein sequence ID" value="SGZ38576.1"/>
    <property type="molecule type" value="Genomic_DNA"/>
</dbReference>
<feature type="compositionally biased region" description="Polar residues" evidence="4">
    <location>
        <begin position="127"/>
        <end position="140"/>
    </location>
</feature>
<sequence length="891" mass="103155">MSTADITEANENAFEQFSESLTISKYFQVNYDFLNSSEEELRTDDSDSEDEKPMKSYGLNEDDVSDDEELFDDDLSEEEEEQVSAKKSDEEQSEYESDYDDDSDSKPYGPDWYKKPQFRKGPPLGYNAQNNKFLKSNQAADSDYSSSDEDSDDEYGKNKVRSAREKAVIQMFKISKKIDSAELTNDFEKIVELFDNAMKSLAKFQQQNNQAVPNIALKILIQTQEAIEGYNEDESINKTKNNTKAFVSLKIKHKKSAKEFQDYIDVFNKSRDSIFNNEQLLSEDAKSVYIDEATLKQLQEDKQPKLVSKSVQFFTKFNVLLESRGKKNSTIAQQMESIVDLMENYASDVYEKILCYMNLITLRFESTKSLTYQPVAQWKTSLKEIETLFDILEENFDEYIISEVAVRSDFIDDKETLINPKTGKKEILGSLFAYVENLSSEFIKSLLYTSFKSSEYVDRLRDEQAVYNLILRLQLYLEKTLPEEKAVFYLSRVLVLRLDYIYFKPNGLISLNESQAWDYVDDLKLTYKSQFQTGANTETSKLIDSLVEIINTNKDAKLLNFWEKANLYKIYYHSLNDDFNTSVSLMEEFSKVFLKNKSIDEYDLSVQILFNRVVVQLGFSSFKNCLFHDSQSLLHPVSIAGSLKYLMGQKLVNRYVEYADNETVDDEIKFEEVHLPYHKHIDLTLVDSVYLTCSMLNDIPSIASRSRNYGDIYTTISSPKGISKKIASYERYGFHAPAETESDFIIHCAKELLRGEWKTGVELFSNTNAWKLFQDEDMKAKLIDTMKRQSLKAYFFYVKVFAANISITKLSTKFELSIDVVTEILEEVIEKANVNANLNKDKNMIYLGEGPEMTGLESAHYFTSKAKRYRREAINKKYAKIRSLIYKNMPK</sequence>
<feature type="compositionally biased region" description="Acidic residues" evidence="4">
    <location>
        <begin position="60"/>
        <end position="82"/>
    </location>
</feature>
<feature type="region of interest" description="Disordered" evidence="4">
    <location>
        <begin position="38"/>
        <end position="159"/>
    </location>
</feature>
<dbReference type="GO" id="GO:0043614">
    <property type="term" value="C:multi-eIF complex"/>
    <property type="evidence" value="ECO:0007669"/>
    <property type="project" value="EnsemblFungi"/>
</dbReference>
<protein>
    <recommendedName>
        <fullName evidence="5">Eukaryotic translation initiation factor 3 subunit C N-terminal domain-containing protein</fullName>
    </recommendedName>
</protein>
<dbReference type="GO" id="GO:0031369">
    <property type="term" value="F:translation initiation factor binding"/>
    <property type="evidence" value="ECO:0007669"/>
    <property type="project" value="EnsemblFungi"/>
</dbReference>
<organism evidence="6 7">
    <name type="scientific">Hanseniaspora guilliermondii</name>
    <dbReference type="NCBI Taxonomy" id="56406"/>
    <lineage>
        <taxon>Eukaryota</taxon>
        <taxon>Fungi</taxon>
        <taxon>Dikarya</taxon>
        <taxon>Ascomycota</taxon>
        <taxon>Saccharomycotina</taxon>
        <taxon>Saccharomycetes</taxon>
        <taxon>Saccharomycodales</taxon>
        <taxon>Saccharomycodaceae</taxon>
        <taxon>Hanseniaspora</taxon>
    </lineage>
</organism>
<accession>A0A1L0AWT4</accession>
<evidence type="ECO:0000256" key="4">
    <source>
        <dbReference type="SAM" id="MobiDB-lite"/>
    </source>
</evidence>
<dbReference type="AlphaFoldDB" id="A0A1L0AWT4"/>
<keyword evidence="7" id="KW-1185">Reference proteome</keyword>
<name>A0A1L0AWT4_9ASCO</name>
<dbReference type="GO" id="GO:0005852">
    <property type="term" value="C:eukaryotic translation initiation factor 3 complex"/>
    <property type="evidence" value="ECO:0007669"/>
    <property type="project" value="EnsemblFungi"/>
</dbReference>
<dbReference type="InterPro" id="IPR008905">
    <property type="entry name" value="EIF3C_N_dom"/>
</dbReference>
<keyword evidence="3" id="KW-0648">Protein biosynthesis</keyword>
<dbReference type="Proteomes" id="UP000183365">
    <property type="component" value="Unassembled WGS sequence"/>
</dbReference>
<evidence type="ECO:0000313" key="6">
    <source>
        <dbReference type="EMBL" id="SGZ38576.1"/>
    </source>
</evidence>
<evidence type="ECO:0000256" key="2">
    <source>
        <dbReference type="ARBA" id="ARBA00022540"/>
    </source>
</evidence>
<feature type="domain" description="Eukaryotic translation initiation factor 3 subunit C N-terminal" evidence="5">
    <location>
        <begin position="143"/>
        <end position="285"/>
    </location>
</feature>
<dbReference type="Pfam" id="PF05470">
    <property type="entry name" value="eIF-3c_N"/>
    <property type="match status" value="2"/>
</dbReference>
<dbReference type="GO" id="GO:0003723">
    <property type="term" value="F:RNA binding"/>
    <property type="evidence" value="ECO:0007669"/>
    <property type="project" value="InterPro"/>
</dbReference>
<dbReference type="GO" id="GO:0003743">
    <property type="term" value="F:translation initiation factor activity"/>
    <property type="evidence" value="ECO:0007669"/>
    <property type="project" value="UniProtKB-KW"/>
</dbReference>
<keyword evidence="1" id="KW-0963">Cytoplasm</keyword>
<dbReference type="GO" id="GO:0010494">
    <property type="term" value="C:cytoplasmic stress granule"/>
    <property type="evidence" value="ECO:0007669"/>
    <property type="project" value="EnsemblFungi"/>
</dbReference>
<dbReference type="PANTHER" id="PTHR13937">
    <property type="entry name" value="EUKARYOTIC TRANSLATION INITATION FACTOR 3, SUBUNIT 8 EIF3S8 -RELATED"/>
    <property type="match status" value="1"/>
</dbReference>
<evidence type="ECO:0000313" key="7">
    <source>
        <dbReference type="Proteomes" id="UP000183365"/>
    </source>
</evidence>
<gene>
    <name evidence="6" type="ORF">HGUI_00776</name>
</gene>
<evidence type="ECO:0000259" key="5">
    <source>
        <dbReference type="Pfam" id="PF05470"/>
    </source>
</evidence>
<dbReference type="OrthoDB" id="29647at2759"/>
<evidence type="ECO:0000256" key="1">
    <source>
        <dbReference type="ARBA" id="ARBA00022490"/>
    </source>
</evidence>
<feature type="domain" description="Eukaryotic translation initiation factor 3 subunit C N-terminal" evidence="5">
    <location>
        <begin position="295"/>
        <end position="706"/>
    </location>
</feature>
<evidence type="ECO:0000256" key="3">
    <source>
        <dbReference type="ARBA" id="ARBA00022917"/>
    </source>
</evidence>
<dbReference type="InterPro" id="IPR027516">
    <property type="entry name" value="EIF3C"/>
</dbReference>
<keyword evidence="2" id="KW-0396">Initiation factor</keyword>
<dbReference type="PANTHER" id="PTHR13937:SF0">
    <property type="entry name" value="EUKARYOTIC TRANSLATION INITIATION FACTOR 3 SUBUNIT C-RELATED"/>
    <property type="match status" value="1"/>
</dbReference>
<proteinExistence type="predicted"/>
<dbReference type="VEuPathDB" id="FungiDB:HGUI_00776"/>